<evidence type="ECO:0000256" key="4">
    <source>
        <dbReference type="ARBA" id="ARBA00036882"/>
    </source>
</evidence>
<dbReference type="CDD" id="cd00165">
    <property type="entry name" value="S4"/>
    <property type="match status" value="1"/>
</dbReference>
<dbReference type="InterPro" id="IPR036986">
    <property type="entry name" value="S4_RNA-bd_sf"/>
</dbReference>
<dbReference type="GO" id="GO:0000455">
    <property type="term" value="P:enzyme-directed rRNA pseudouridine synthesis"/>
    <property type="evidence" value="ECO:0007669"/>
    <property type="project" value="UniProtKB-ARBA"/>
</dbReference>
<dbReference type="AlphaFoldDB" id="A0A1Y5HRU3"/>
<dbReference type="PROSITE" id="PS01129">
    <property type="entry name" value="PSI_RLU"/>
    <property type="match status" value="1"/>
</dbReference>
<name>A0A1Y5HRU3_OLEAN</name>
<dbReference type="PANTHER" id="PTHR21600:SF44">
    <property type="entry name" value="RIBOSOMAL LARGE SUBUNIT PSEUDOURIDINE SYNTHASE D"/>
    <property type="match status" value="1"/>
</dbReference>
<dbReference type="Gene3D" id="3.10.290.10">
    <property type="entry name" value="RNA-binding S4 domain"/>
    <property type="match status" value="1"/>
</dbReference>
<comment type="catalytic activity">
    <reaction evidence="8">
        <text>a uridine in RNA = a pseudouridine in RNA</text>
        <dbReference type="Rhea" id="RHEA:48348"/>
        <dbReference type="Rhea" id="RHEA-COMP:12068"/>
        <dbReference type="Rhea" id="RHEA-COMP:12069"/>
        <dbReference type="ChEBI" id="CHEBI:65314"/>
        <dbReference type="ChEBI" id="CHEBI:65315"/>
    </reaction>
</comment>
<evidence type="ECO:0000256" key="1">
    <source>
        <dbReference type="ARBA" id="ARBA00010876"/>
    </source>
</evidence>
<gene>
    <name evidence="10" type="ORF">A9R00_08265</name>
</gene>
<feature type="domain" description="RNA-binding S4" evidence="9">
    <location>
        <begin position="18"/>
        <end position="111"/>
    </location>
</feature>
<dbReference type="NCBIfam" id="TIGR00005">
    <property type="entry name" value="rluA_subfam"/>
    <property type="match status" value="1"/>
</dbReference>
<sequence length="326" mass="36871">MSNSIQASVLVPIHLGNKRLDKIAAELFPDFSRSRLQQWIVDGKLTVDGEIRRGRDKMIGGENLELDVVLEAEGDWEAEDIELNVVYEDDDIVVINKPAGLVVHPAAGNYTGTLLNALLYHYPGIENVPRAGIVHRLDKDTTGLMVVAKTLQAQTQLVNQLQDRSMGREYEAITMGVMTGGGIVEAPIARHPTQRTKMAVSPEGMGKDAITHYRVLKKFNAHTHIRCKLETGRTHQIRVHMSHIGYPLVGDQTYFGRFRLPKGISLHLRQELQEFQRQALHARELSLWHPTTDEYMTWDADLPEDFQKLLQALSDEQSETYEDVDF</sequence>
<dbReference type="Gene3D" id="3.30.2350.10">
    <property type="entry name" value="Pseudouridine synthase"/>
    <property type="match status" value="1"/>
</dbReference>
<evidence type="ECO:0000256" key="3">
    <source>
        <dbReference type="ARBA" id="ARBA00023235"/>
    </source>
</evidence>
<evidence type="ECO:0000259" key="9">
    <source>
        <dbReference type="SMART" id="SM00363"/>
    </source>
</evidence>
<evidence type="ECO:0000256" key="8">
    <source>
        <dbReference type="RuleBase" id="RU362028"/>
    </source>
</evidence>
<dbReference type="GO" id="GO:0003723">
    <property type="term" value="F:RNA binding"/>
    <property type="evidence" value="ECO:0007669"/>
    <property type="project" value="UniProtKB-KW"/>
</dbReference>
<dbReference type="FunFam" id="3.30.2350.10:FF:000006">
    <property type="entry name" value="Pseudouridine synthase"/>
    <property type="match status" value="1"/>
</dbReference>
<dbReference type="InterPro" id="IPR006225">
    <property type="entry name" value="PsdUridine_synth_RluC/D"/>
</dbReference>
<dbReference type="Pfam" id="PF01479">
    <property type="entry name" value="S4"/>
    <property type="match status" value="1"/>
</dbReference>
<dbReference type="InterPro" id="IPR006145">
    <property type="entry name" value="PsdUridine_synth_RsuA/RluA"/>
</dbReference>
<proteinExistence type="inferred from homology"/>
<dbReference type="Pfam" id="PF00849">
    <property type="entry name" value="PseudoU_synth_2"/>
    <property type="match status" value="1"/>
</dbReference>
<evidence type="ECO:0000313" key="11">
    <source>
        <dbReference type="Proteomes" id="UP000227088"/>
    </source>
</evidence>
<dbReference type="EMBL" id="MABE01000473">
    <property type="protein sequence ID" value="OUS39999.1"/>
    <property type="molecule type" value="Genomic_DNA"/>
</dbReference>
<comment type="catalytic activity">
    <reaction evidence="4">
        <text>uridine(1911/1915/1917) in 23S rRNA = pseudouridine(1911/1915/1917) in 23S rRNA</text>
        <dbReference type="Rhea" id="RHEA:42524"/>
        <dbReference type="Rhea" id="RHEA-COMP:10097"/>
        <dbReference type="Rhea" id="RHEA-COMP:10098"/>
        <dbReference type="ChEBI" id="CHEBI:65314"/>
        <dbReference type="ChEBI" id="CHEBI:65315"/>
        <dbReference type="EC" id="5.4.99.23"/>
    </reaction>
</comment>
<evidence type="ECO:0000256" key="6">
    <source>
        <dbReference type="PIRSR" id="PIRSR606225-1"/>
    </source>
</evidence>
<dbReference type="GO" id="GO:0160140">
    <property type="term" value="F:23S rRNA pseudouridine(1911/1915/1917) synthase activity"/>
    <property type="evidence" value="ECO:0007669"/>
    <property type="project" value="UniProtKB-EC"/>
</dbReference>
<dbReference type="PROSITE" id="PS50889">
    <property type="entry name" value="S4"/>
    <property type="match status" value="1"/>
</dbReference>
<dbReference type="SUPFAM" id="SSF55174">
    <property type="entry name" value="Alpha-L RNA-binding motif"/>
    <property type="match status" value="1"/>
</dbReference>
<dbReference type="CDD" id="cd02869">
    <property type="entry name" value="PseudoU_synth_RluA_like"/>
    <property type="match status" value="1"/>
</dbReference>
<dbReference type="InterPro" id="IPR006224">
    <property type="entry name" value="PsdUridine_synth_RluA-like_CS"/>
</dbReference>
<protein>
    <recommendedName>
        <fullName evidence="8">Pseudouridine synthase</fullName>
        <ecNumber evidence="8">5.4.99.-</ecNumber>
    </recommendedName>
</protein>
<dbReference type="NCBIfam" id="NF008385">
    <property type="entry name" value="PRK11180.1"/>
    <property type="match status" value="1"/>
</dbReference>
<dbReference type="SUPFAM" id="SSF55120">
    <property type="entry name" value="Pseudouridine synthase"/>
    <property type="match status" value="1"/>
</dbReference>
<dbReference type="PANTHER" id="PTHR21600">
    <property type="entry name" value="MITOCHONDRIAL RNA PSEUDOURIDINE SYNTHASE"/>
    <property type="match status" value="1"/>
</dbReference>
<dbReference type="SMART" id="SM00363">
    <property type="entry name" value="S4"/>
    <property type="match status" value="1"/>
</dbReference>
<keyword evidence="3 8" id="KW-0413">Isomerase</keyword>
<dbReference type="InterPro" id="IPR002942">
    <property type="entry name" value="S4_RNA-bd"/>
</dbReference>
<reference evidence="11" key="1">
    <citation type="journal article" date="2017" name="Proc. Natl. Acad. Sci. U.S.A.">
        <title>Simulation of Deepwater Horizon oil plume reveals substrate specialization within a complex community of hydrocarbon degraders.</title>
        <authorList>
            <person name="Hu P."/>
            <person name="Dubinsky E.A."/>
            <person name="Probst A.J."/>
            <person name="Wang J."/>
            <person name="Sieber C.M.K."/>
            <person name="Tom L.M."/>
            <person name="Gardinali P."/>
            <person name="Banfield J.F."/>
            <person name="Atlas R.M."/>
            <person name="Andersen G.L."/>
        </authorList>
    </citation>
    <scope>NUCLEOTIDE SEQUENCE [LARGE SCALE GENOMIC DNA]</scope>
</reference>
<comment type="function">
    <text evidence="5">Responsible for synthesis of pseudouridine from uracil at positions 1911, 1915 and 1917 in 23S ribosomal RNA.</text>
</comment>
<evidence type="ECO:0000256" key="5">
    <source>
        <dbReference type="ARBA" id="ARBA00056072"/>
    </source>
</evidence>
<evidence type="ECO:0000256" key="7">
    <source>
        <dbReference type="PROSITE-ProRule" id="PRU00182"/>
    </source>
</evidence>
<keyword evidence="2 7" id="KW-0694">RNA-binding</keyword>
<comment type="similarity">
    <text evidence="1 8">Belongs to the pseudouridine synthase RluA family.</text>
</comment>
<evidence type="ECO:0000256" key="2">
    <source>
        <dbReference type="ARBA" id="ARBA00022884"/>
    </source>
</evidence>
<dbReference type="Proteomes" id="UP000227088">
    <property type="component" value="Unassembled WGS sequence"/>
</dbReference>
<dbReference type="InterPro" id="IPR050188">
    <property type="entry name" value="RluA_PseudoU_synthase"/>
</dbReference>
<dbReference type="EC" id="5.4.99.-" evidence="8"/>
<feature type="active site" evidence="6">
    <location>
        <position position="138"/>
    </location>
</feature>
<accession>A0A1Y5HRU3</accession>
<dbReference type="InterPro" id="IPR020103">
    <property type="entry name" value="PsdUridine_synth_cat_dom_sf"/>
</dbReference>
<comment type="caution">
    <text evidence="10">The sequence shown here is derived from an EMBL/GenBank/DDBJ whole genome shotgun (WGS) entry which is preliminary data.</text>
</comment>
<organism evidence="10 11">
    <name type="scientific">Oleispira antarctica</name>
    <dbReference type="NCBI Taxonomy" id="188908"/>
    <lineage>
        <taxon>Bacteria</taxon>
        <taxon>Pseudomonadati</taxon>
        <taxon>Pseudomonadota</taxon>
        <taxon>Gammaproteobacteria</taxon>
        <taxon>Oceanospirillales</taxon>
        <taxon>Oceanospirillaceae</taxon>
        <taxon>Oleispira</taxon>
    </lineage>
</organism>
<evidence type="ECO:0000313" key="10">
    <source>
        <dbReference type="EMBL" id="OUS39999.1"/>
    </source>
</evidence>